<dbReference type="Proteomes" id="UP001208689">
    <property type="component" value="Chromosome"/>
</dbReference>
<dbReference type="SUPFAM" id="SSF54593">
    <property type="entry name" value="Glyoxalase/Bleomycin resistance protein/Dihydroxybiphenyl dioxygenase"/>
    <property type="match status" value="1"/>
</dbReference>
<dbReference type="InterPro" id="IPR029068">
    <property type="entry name" value="Glyas_Bleomycin-R_OHBP_Dase"/>
</dbReference>
<keyword evidence="3" id="KW-1185">Reference proteome</keyword>
<organism evidence="2 3">
    <name type="scientific">Candidatus Lokiarchaeum ossiferum</name>
    <dbReference type="NCBI Taxonomy" id="2951803"/>
    <lineage>
        <taxon>Archaea</taxon>
        <taxon>Promethearchaeati</taxon>
        <taxon>Promethearchaeota</taxon>
        <taxon>Promethearchaeia</taxon>
        <taxon>Promethearchaeales</taxon>
        <taxon>Promethearchaeaceae</taxon>
        <taxon>Candidatus Lokiarchaeum</taxon>
    </lineage>
</organism>
<dbReference type="EMBL" id="CP104013">
    <property type="protein sequence ID" value="UYP48310.1"/>
    <property type="molecule type" value="Genomic_DNA"/>
</dbReference>
<accession>A0ABY6HXQ2</accession>
<evidence type="ECO:0000313" key="3">
    <source>
        <dbReference type="Proteomes" id="UP001208689"/>
    </source>
</evidence>
<evidence type="ECO:0000259" key="1">
    <source>
        <dbReference type="Pfam" id="PF00903"/>
    </source>
</evidence>
<protein>
    <recommendedName>
        <fullName evidence="1">Glyoxalase/fosfomycin resistance/dioxygenase domain-containing protein</fullName>
    </recommendedName>
</protein>
<feature type="domain" description="Glyoxalase/fosfomycin resistance/dioxygenase" evidence="1">
    <location>
        <begin position="6"/>
        <end position="106"/>
    </location>
</feature>
<name>A0ABY6HXQ2_9ARCH</name>
<reference evidence="2" key="1">
    <citation type="submission" date="2022-09" db="EMBL/GenBank/DDBJ databases">
        <title>Actin cytoskeleton and complex cell architecture in an #Asgard archaeon.</title>
        <authorList>
            <person name="Ponce Toledo R.I."/>
            <person name="Schleper C."/>
            <person name="Rodrigues Oliveira T."/>
            <person name="Wollweber F."/>
            <person name="Xu J."/>
            <person name="Rittmann S."/>
            <person name="Klingl A."/>
            <person name="Pilhofer M."/>
        </authorList>
    </citation>
    <scope>NUCLEOTIDE SEQUENCE</scope>
    <source>
        <strain evidence="2">B-35</strain>
    </source>
</reference>
<sequence length="129" mass="14700">MFTKVDCIRLKVPNLQDGLDFYHHKLGLDILWKTNTAVALKLQKDVSEIVLYTEDTDLAGIELDFKVDDVEKFVEYFATIGGTILSGPFDIDIGKCAVLQDPWHHQYVVLDSQKGLYKVNDNKEVIKVQ</sequence>
<dbReference type="InterPro" id="IPR004360">
    <property type="entry name" value="Glyas_Fos-R_dOase_dom"/>
</dbReference>
<dbReference type="Gene3D" id="3.10.180.10">
    <property type="entry name" value="2,3-Dihydroxybiphenyl 1,2-Dioxygenase, domain 1"/>
    <property type="match status" value="1"/>
</dbReference>
<evidence type="ECO:0000313" key="2">
    <source>
        <dbReference type="EMBL" id="UYP48310.1"/>
    </source>
</evidence>
<dbReference type="Pfam" id="PF00903">
    <property type="entry name" value="Glyoxalase"/>
    <property type="match status" value="1"/>
</dbReference>
<gene>
    <name evidence="2" type="ORF">NEF87_004595</name>
</gene>
<proteinExistence type="predicted"/>